<evidence type="ECO:0000256" key="4">
    <source>
        <dbReference type="ARBA" id="ARBA00022989"/>
    </source>
</evidence>
<dbReference type="Pfam" id="PF05602">
    <property type="entry name" value="CLPTM1"/>
    <property type="match status" value="1"/>
</dbReference>
<keyword evidence="3 6" id="KW-0812">Transmembrane</keyword>
<feature type="signal peptide" evidence="7">
    <location>
        <begin position="1"/>
        <end position="37"/>
    </location>
</feature>
<dbReference type="InParanoid" id="D8LW15"/>
<evidence type="ECO:0000313" key="9">
    <source>
        <dbReference type="Proteomes" id="UP000008312"/>
    </source>
</evidence>
<name>D8LW15_BLAHO</name>
<reference evidence="8" key="1">
    <citation type="submission" date="2010-02" db="EMBL/GenBank/DDBJ databases">
        <title>Sequencing and annotation of the Blastocystis hominis genome.</title>
        <authorList>
            <person name="Wincker P."/>
        </authorList>
    </citation>
    <scope>NUCLEOTIDE SEQUENCE</scope>
    <source>
        <strain evidence="8">Singapore isolate B</strain>
    </source>
</reference>
<organism evidence="8">
    <name type="scientific">Blastocystis hominis</name>
    <dbReference type="NCBI Taxonomy" id="12968"/>
    <lineage>
        <taxon>Eukaryota</taxon>
        <taxon>Sar</taxon>
        <taxon>Stramenopiles</taxon>
        <taxon>Bigyra</taxon>
        <taxon>Opalozoa</taxon>
        <taxon>Opalinata</taxon>
        <taxon>Blastocystidae</taxon>
        <taxon>Blastocystis</taxon>
    </lineage>
</organism>
<feature type="transmembrane region" description="Helical" evidence="6">
    <location>
        <begin position="378"/>
        <end position="398"/>
    </location>
</feature>
<keyword evidence="9" id="KW-1185">Reference proteome</keyword>
<proteinExistence type="inferred from homology"/>
<evidence type="ECO:0000256" key="5">
    <source>
        <dbReference type="ARBA" id="ARBA00023136"/>
    </source>
</evidence>
<evidence type="ECO:0000256" key="6">
    <source>
        <dbReference type="SAM" id="Phobius"/>
    </source>
</evidence>
<dbReference type="AlphaFoldDB" id="D8LW15"/>
<dbReference type="GO" id="GO:0012505">
    <property type="term" value="C:endomembrane system"/>
    <property type="evidence" value="ECO:0007669"/>
    <property type="project" value="TreeGrafter"/>
</dbReference>
<dbReference type="RefSeq" id="XP_012894052.1">
    <property type="nucleotide sequence ID" value="XM_013038598.1"/>
</dbReference>
<protein>
    <submittedName>
        <fullName evidence="8">Uncharacterized protein</fullName>
    </submittedName>
</protein>
<dbReference type="InterPro" id="IPR008429">
    <property type="entry name" value="CLPTM1"/>
</dbReference>
<evidence type="ECO:0000256" key="3">
    <source>
        <dbReference type="ARBA" id="ARBA00022692"/>
    </source>
</evidence>
<keyword evidence="4 6" id="KW-1133">Transmembrane helix</keyword>
<dbReference type="PANTHER" id="PTHR21347:SF0">
    <property type="entry name" value="LIPID SCRAMBLASE CLPTM1L"/>
    <property type="match status" value="1"/>
</dbReference>
<evidence type="ECO:0000313" key="8">
    <source>
        <dbReference type="EMBL" id="CBK20004.2"/>
    </source>
</evidence>
<dbReference type="OrthoDB" id="378564at2759"/>
<feature type="transmembrane region" description="Helical" evidence="6">
    <location>
        <begin position="462"/>
        <end position="480"/>
    </location>
</feature>
<dbReference type="PANTHER" id="PTHR21347">
    <property type="entry name" value="CLEFT LIP AND PALATE ASSOCIATED TRANSMEMBRANE PROTEIN-RELATED"/>
    <property type="match status" value="1"/>
</dbReference>
<dbReference type="EMBL" id="FN668638">
    <property type="protein sequence ID" value="CBK20004.2"/>
    <property type="molecule type" value="Genomic_DNA"/>
</dbReference>
<feature type="transmembrane region" description="Helical" evidence="6">
    <location>
        <begin position="343"/>
        <end position="362"/>
    </location>
</feature>
<evidence type="ECO:0000256" key="1">
    <source>
        <dbReference type="ARBA" id="ARBA00004141"/>
    </source>
</evidence>
<dbReference type="GO" id="GO:0016020">
    <property type="term" value="C:membrane"/>
    <property type="evidence" value="ECO:0007669"/>
    <property type="project" value="UniProtKB-SubCell"/>
</dbReference>
<evidence type="ECO:0000256" key="2">
    <source>
        <dbReference type="ARBA" id="ARBA00009310"/>
    </source>
</evidence>
<accession>D8LW15</accession>
<keyword evidence="5 6" id="KW-0472">Membrane</keyword>
<keyword evidence="7" id="KW-0732">Signal</keyword>
<evidence type="ECO:0000256" key="7">
    <source>
        <dbReference type="SAM" id="SignalP"/>
    </source>
</evidence>
<feature type="chain" id="PRO_5003117610" evidence="7">
    <location>
        <begin position="38"/>
        <end position="612"/>
    </location>
</feature>
<feature type="transmembrane region" description="Helical" evidence="6">
    <location>
        <begin position="486"/>
        <end position="507"/>
    </location>
</feature>
<sequence length="612" mass="70239">MQNPQQQQQQPGQEEEQPRMNLLTMMLIFFMIRSLMSSFTQPAKPQTPASIIEQYNQTYKEQKPVEQDAPVNPVSSIFGMMKGMMPVNKGIKGKGYLPILKDGAPCSVYVYASESKEDCTIDDAHLLYKRESQPYSSSMEYNEVNITLPMTEGLLNNGTYFAHLFFGVAGIEPSMERGCVSIKGQTHTVYQLNRYKPNITVAEQYNLLSNSSTLLTHKSTEPPKIINYWIPMLHLYVIPFAKGLQGGQIPPQMKDYYLDDATMTYTPNVEVNEFVLMNKHLMPINDSLAELPLTISFKAFGFFKGQMIGQMGTVLEMQKAMGAATESDFDDIKAMFLETNPTLLIITAVVSALHSVFDTLAFKNEISFWRNRNNMEGLSVRTVFMNVFVNLIVLLYLINNETSMMILISNAVGLLIELWKVTKAVKIRFYWKGNMPVLRIRDRATYSTSKTKEYDDIAMKHLMVILYPLVAGYAVYSLIYETHKSWYDWIITSLTNFVYLFGFISMTPQLFINYKLKSVAHIPINAMIYKTLNTFIDDMFSFVIKMPMLHRIACFRDDVIFFIYLYQMWIYPVDKTRKNEFGYSAVDLQKAKKSNEEGAVVKHRAKTDLLAF</sequence>
<comment type="subcellular location">
    <subcellularLocation>
        <location evidence="1">Membrane</location>
        <topology evidence="1">Multi-pass membrane protein</topology>
    </subcellularLocation>
</comment>
<dbReference type="Proteomes" id="UP000008312">
    <property type="component" value="Unassembled WGS sequence"/>
</dbReference>
<dbReference type="GeneID" id="24917707"/>
<gene>
    <name evidence="8" type="ORF">GSBLH_T00000396001</name>
</gene>
<comment type="similarity">
    <text evidence="2">Belongs to the CLPTM1 family.</text>
</comment>